<evidence type="ECO:0000313" key="2">
    <source>
        <dbReference type="EMBL" id="ACZ32436.1"/>
    </source>
</evidence>
<proteinExistence type="predicted"/>
<accession>D1C0X0</accession>
<keyword evidence="1" id="KW-0812">Transmembrane</keyword>
<dbReference type="HOGENOM" id="CLU_2144909_0_0_11"/>
<dbReference type="AlphaFoldDB" id="D1C0X0"/>
<gene>
    <name evidence="2" type="ORF">Xcel_3437</name>
</gene>
<evidence type="ECO:0000313" key="3">
    <source>
        <dbReference type="Proteomes" id="UP000002255"/>
    </source>
</evidence>
<keyword evidence="3" id="KW-1185">Reference proteome</keyword>
<keyword evidence="1" id="KW-0472">Membrane</keyword>
<feature type="transmembrane region" description="Helical" evidence="1">
    <location>
        <begin position="66"/>
        <end position="84"/>
    </location>
</feature>
<name>D1C0X0_XYLCX</name>
<sequence length="112" mass="11422">MSTLITLAAEASVHAASVEAAGPGFLDWATNLNTSTLTLVRGVAITLGVLFVIIRGVASRGAMTQVIVAGIAAAIFVWIIFNVTQLRDTVGNDLPGAAAVVQTIPTGHLLGI</sequence>
<protein>
    <submittedName>
        <fullName evidence="2">Uncharacterized protein</fullName>
    </submittedName>
</protein>
<geneLocation type="plasmid" evidence="2 3">
    <name>pXCEL01</name>
</geneLocation>
<dbReference type="EMBL" id="CP001822">
    <property type="protein sequence ID" value="ACZ32436.1"/>
    <property type="molecule type" value="Genomic_DNA"/>
</dbReference>
<keyword evidence="2" id="KW-0614">Plasmid</keyword>
<dbReference type="KEGG" id="xce:Xcel_3437"/>
<dbReference type="RefSeq" id="WP_012880176.1">
    <property type="nucleotide sequence ID" value="NC_013531.1"/>
</dbReference>
<feature type="transmembrane region" description="Helical" evidence="1">
    <location>
        <begin position="36"/>
        <end position="54"/>
    </location>
</feature>
<organism evidence="2 3">
    <name type="scientific">Xylanimonas cellulosilytica (strain DSM 15894 / JCM 12276 / CECT 5975 / KCTC 9989 / LMG 20990 / NBRC 107835 / XIL07)</name>
    <dbReference type="NCBI Taxonomy" id="446471"/>
    <lineage>
        <taxon>Bacteria</taxon>
        <taxon>Bacillati</taxon>
        <taxon>Actinomycetota</taxon>
        <taxon>Actinomycetes</taxon>
        <taxon>Micrococcales</taxon>
        <taxon>Promicromonosporaceae</taxon>
        <taxon>Xylanimonas</taxon>
    </lineage>
</organism>
<dbReference type="OrthoDB" id="5188646at2"/>
<dbReference type="Proteomes" id="UP000002255">
    <property type="component" value="Plasmid pXCEL01"/>
</dbReference>
<evidence type="ECO:0000256" key="1">
    <source>
        <dbReference type="SAM" id="Phobius"/>
    </source>
</evidence>
<reference evidence="2 3" key="1">
    <citation type="journal article" date="2010" name="Stand. Genomic Sci.">
        <title>Complete genome sequence of Xylanimonas cellulosilytica type strain (XIL07).</title>
        <authorList>
            <person name="Foster B."/>
            <person name="Pukall R."/>
            <person name="Abt B."/>
            <person name="Nolan M."/>
            <person name="Glavina Del Rio T."/>
            <person name="Chen F."/>
            <person name="Lucas S."/>
            <person name="Tice H."/>
            <person name="Pitluck S."/>
            <person name="Cheng J.-F."/>
            <person name="Chertkov O."/>
            <person name="Brettin T."/>
            <person name="Han C."/>
            <person name="Detter J.C."/>
            <person name="Bruce D."/>
            <person name="Goodwin L."/>
            <person name="Ivanova N."/>
            <person name="Mavromatis K."/>
            <person name="Pati A."/>
            <person name="Mikhailova N."/>
            <person name="Chen A."/>
            <person name="Palaniappan K."/>
            <person name="Land M."/>
            <person name="Hauser L."/>
            <person name="Chang Y.-J."/>
            <person name="Jeffries C.D."/>
            <person name="Chain P."/>
            <person name="Rohde M."/>
            <person name="Goeker M."/>
            <person name="Bristow J."/>
            <person name="Eisen J.A."/>
            <person name="Markowitz V."/>
            <person name="Hugenholtz P."/>
            <person name="Kyrpides N.C."/>
            <person name="Klenk H.-P."/>
            <person name="Lapidus A."/>
        </authorList>
    </citation>
    <scope>NUCLEOTIDE SEQUENCE [LARGE SCALE GENOMIC DNA]</scope>
    <source>
        <strain evidence="3">DSM 15894 / CECT 5975 / LMG 20990 / XIL07</strain>
        <plasmid evidence="3">Plasmid pXCEL01</plasmid>
    </source>
</reference>
<keyword evidence="1" id="KW-1133">Transmembrane helix</keyword>